<keyword evidence="10" id="KW-1185">Reference proteome</keyword>
<dbReference type="EMBL" id="JBHSBC010000014">
    <property type="protein sequence ID" value="MFC3981821.1"/>
    <property type="molecule type" value="Genomic_DNA"/>
</dbReference>
<keyword evidence="2" id="KW-0479">Metal-binding</keyword>
<organism evidence="9 10">
    <name type="scientific">Streptosporangium jomthongense</name>
    <dbReference type="NCBI Taxonomy" id="1193683"/>
    <lineage>
        <taxon>Bacteria</taxon>
        <taxon>Bacillati</taxon>
        <taxon>Actinomycetota</taxon>
        <taxon>Actinomycetes</taxon>
        <taxon>Streptosporangiales</taxon>
        <taxon>Streptosporangiaceae</taxon>
        <taxon>Streptosporangium</taxon>
    </lineage>
</organism>
<dbReference type="Proteomes" id="UP001595698">
    <property type="component" value="Unassembled WGS sequence"/>
</dbReference>
<feature type="chain" id="PRO_5046005916" evidence="7">
    <location>
        <begin position="29"/>
        <end position="197"/>
    </location>
</feature>
<evidence type="ECO:0000313" key="9">
    <source>
        <dbReference type="EMBL" id="MFC3981821.1"/>
    </source>
</evidence>
<feature type="signal peptide" evidence="7">
    <location>
        <begin position="1"/>
        <end position="28"/>
    </location>
</feature>
<proteinExistence type="predicted"/>
<name>A0ABV8F1P2_9ACTN</name>
<evidence type="ECO:0000256" key="7">
    <source>
        <dbReference type="SAM" id="SignalP"/>
    </source>
</evidence>
<dbReference type="SUPFAM" id="SSF81296">
    <property type="entry name" value="E set domains"/>
    <property type="match status" value="1"/>
</dbReference>
<dbReference type="Pfam" id="PF04234">
    <property type="entry name" value="CopC"/>
    <property type="match status" value="1"/>
</dbReference>
<evidence type="ECO:0000256" key="5">
    <source>
        <dbReference type="SAM" id="MobiDB-lite"/>
    </source>
</evidence>
<feature type="region of interest" description="Disordered" evidence="5">
    <location>
        <begin position="112"/>
        <end position="163"/>
    </location>
</feature>
<keyword evidence="4" id="KW-0186">Copper</keyword>
<dbReference type="InterPro" id="IPR014755">
    <property type="entry name" value="Cu-Rt/internalin_Ig-like"/>
</dbReference>
<dbReference type="RefSeq" id="WP_352008769.1">
    <property type="nucleotide sequence ID" value="NZ_JBHSBC010000014.1"/>
</dbReference>
<keyword evidence="6" id="KW-0472">Membrane</keyword>
<evidence type="ECO:0000256" key="6">
    <source>
        <dbReference type="SAM" id="Phobius"/>
    </source>
</evidence>
<feature type="domain" description="CopC" evidence="8">
    <location>
        <begin position="29"/>
        <end position="119"/>
    </location>
</feature>
<reference evidence="10" key="1">
    <citation type="journal article" date="2019" name="Int. J. Syst. Evol. Microbiol.">
        <title>The Global Catalogue of Microorganisms (GCM) 10K type strain sequencing project: providing services to taxonomists for standard genome sequencing and annotation.</title>
        <authorList>
            <consortium name="The Broad Institute Genomics Platform"/>
            <consortium name="The Broad Institute Genome Sequencing Center for Infectious Disease"/>
            <person name="Wu L."/>
            <person name="Ma J."/>
        </authorList>
    </citation>
    <scope>NUCLEOTIDE SEQUENCE [LARGE SCALE GENOMIC DNA]</scope>
    <source>
        <strain evidence="10">TBRC 7912</strain>
    </source>
</reference>
<keyword evidence="3 7" id="KW-0732">Signal</keyword>
<dbReference type="InterPro" id="IPR007348">
    <property type="entry name" value="CopC_dom"/>
</dbReference>
<evidence type="ECO:0000256" key="3">
    <source>
        <dbReference type="ARBA" id="ARBA00022729"/>
    </source>
</evidence>
<dbReference type="InterPro" id="IPR032694">
    <property type="entry name" value="CopC/D"/>
</dbReference>
<evidence type="ECO:0000256" key="2">
    <source>
        <dbReference type="ARBA" id="ARBA00022723"/>
    </source>
</evidence>
<evidence type="ECO:0000256" key="4">
    <source>
        <dbReference type="ARBA" id="ARBA00023008"/>
    </source>
</evidence>
<evidence type="ECO:0000313" key="10">
    <source>
        <dbReference type="Proteomes" id="UP001595698"/>
    </source>
</evidence>
<sequence length="197" mass="19903">MKTSPAAAALTLLAALLLGTALASPALAHDSLKSSDPAKGATVDGLDRVKLTFTSKVNFPIVVVHAKEGAAYQEGKPVIDGPVVTQRLKPGLPPGEYVIAYQVVSSDGHPIDGEIPFTLSGSGDPSPSRSAPAADPGTEPSAAPAAEAAPSSQEAAPVAQAAQEPSRGIPGWVWIVVGGLVGIGIGLMFSLRGKRRS</sequence>
<comment type="caution">
    <text evidence="9">The sequence shown here is derived from an EMBL/GenBank/DDBJ whole genome shotgun (WGS) entry which is preliminary data.</text>
</comment>
<feature type="compositionally biased region" description="Low complexity" evidence="5">
    <location>
        <begin position="120"/>
        <end position="163"/>
    </location>
</feature>
<protein>
    <submittedName>
        <fullName evidence="9">Copper resistance CopC family protein</fullName>
    </submittedName>
</protein>
<dbReference type="InterPro" id="IPR014756">
    <property type="entry name" value="Ig_E-set"/>
</dbReference>
<evidence type="ECO:0000256" key="1">
    <source>
        <dbReference type="ARBA" id="ARBA00004196"/>
    </source>
</evidence>
<dbReference type="Gene3D" id="2.60.40.1220">
    <property type="match status" value="1"/>
</dbReference>
<comment type="subcellular location">
    <subcellularLocation>
        <location evidence="1">Cell envelope</location>
    </subcellularLocation>
</comment>
<evidence type="ECO:0000259" key="8">
    <source>
        <dbReference type="Pfam" id="PF04234"/>
    </source>
</evidence>
<keyword evidence="6" id="KW-1133">Transmembrane helix</keyword>
<gene>
    <name evidence="9" type="ORF">ACFOYY_16895</name>
</gene>
<accession>A0ABV8F1P2</accession>
<dbReference type="PANTHER" id="PTHR34820:SF4">
    <property type="entry name" value="INNER MEMBRANE PROTEIN YEBZ"/>
    <property type="match status" value="1"/>
</dbReference>
<feature type="transmembrane region" description="Helical" evidence="6">
    <location>
        <begin position="171"/>
        <end position="191"/>
    </location>
</feature>
<dbReference type="PANTHER" id="PTHR34820">
    <property type="entry name" value="INNER MEMBRANE PROTEIN YEBZ"/>
    <property type="match status" value="1"/>
</dbReference>
<keyword evidence="6" id="KW-0812">Transmembrane</keyword>